<evidence type="ECO:0000256" key="1">
    <source>
        <dbReference type="ARBA" id="ARBA00022475"/>
    </source>
</evidence>
<protein>
    <submittedName>
        <fullName evidence="8">UDP-2,3-diacylglucosamine diphosphatase</fullName>
    </submittedName>
</protein>
<evidence type="ECO:0000256" key="5">
    <source>
        <dbReference type="ARBA" id="ARBA00023136"/>
    </source>
</evidence>
<keyword evidence="5" id="KW-0472">Membrane</keyword>
<gene>
    <name evidence="8" type="ORF">GWO12_11590</name>
</gene>
<keyword evidence="4" id="KW-0378">Hydrolase</keyword>
<keyword evidence="1" id="KW-1003">Cell membrane</keyword>
<comment type="caution">
    <text evidence="8">The sequence shown here is derived from an EMBL/GenBank/DDBJ whole genome shotgun (WGS) entry which is preliminary data.</text>
</comment>
<dbReference type="EMBL" id="JAACAK010000091">
    <property type="protein sequence ID" value="NIR75733.1"/>
    <property type="molecule type" value="Genomic_DNA"/>
</dbReference>
<dbReference type="GO" id="GO:0016020">
    <property type="term" value="C:membrane"/>
    <property type="evidence" value="ECO:0007669"/>
    <property type="project" value="GOC"/>
</dbReference>
<dbReference type="Pfam" id="PF00149">
    <property type="entry name" value="Metallophos"/>
    <property type="match status" value="1"/>
</dbReference>
<dbReference type="GO" id="GO:0046872">
    <property type="term" value="F:metal ion binding"/>
    <property type="evidence" value="ECO:0007669"/>
    <property type="project" value="UniProtKB-KW"/>
</dbReference>
<dbReference type="InterPro" id="IPR043461">
    <property type="entry name" value="LpxH-like"/>
</dbReference>
<dbReference type="GO" id="GO:0009245">
    <property type="term" value="P:lipid A biosynthetic process"/>
    <property type="evidence" value="ECO:0007669"/>
    <property type="project" value="TreeGrafter"/>
</dbReference>
<evidence type="ECO:0000256" key="4">
    <source>
        <dbReference type="ARBA" id="ARBA00022801"/>
    </source>
</evidence>
<evidence type="ECO:0000256" key="2">
    <source>
        <dbReference type="ARBA" id="ARBA00022519"/>
    </source>
</evidence>
<feature type="domain" description="Calcineurin-like phosphoesterase" evidence="7">
    <location>
        <begin position="5"/>
        <end position="205"/>
    </location>
</feature>
<evidence type="ECO:0000313" key="8">
    <source>
        <dbReference type="EMBL" id="NIR75733.1"/>
    </source>
</evidence>
<dbReference type="PANTHER" id="PTHR34990">
    <property type="entry name" value="UDP-2,3-DIACYLGLUCOSAMINE HYDROLASE-RELATED"/>
    <property type="match status" value="1"/>
</dbReference>
<organism evidence="8 9">
    <name type="scientific">Candidatus Kutchimonas denitrificans</name>
    <dbReference type="NCBI Taxonomy" id="3056748"/>
    <lineage>
        <taxon>Bacteria</taxon>
        <taxon>Pseudomonadati</taxon>
        <taxon>Gemmatimonadota</taxon>
        <taxon>Gemmatimonadia</taxon>
        <taxon>Candidatus Palauibacterales</taxon>
        <taxon>Candidatus Palauibacteraceae</taxon>
        <taxon>Candidatus Kutchimonas</taxon>
    </lineage>
</organism>
<evidence type="ECO:0000259" key="7">
    <source>
        <dbReference type="Pfam" id="PF00149"/>
    </source>
</evidence>
<dbReference type="Proteomes" id="UP000702544">
    <property type="component" value="Unassembled WGS sequence"/>
</dbReference>
<keyword evidence="6" id="KW-0464">Manganese</keyword>
<dbReference type="PANTHER" id="PTHR34990:SF1">
    <property type="entry name" value="UDP-2,3-DIACYLGLUCOSAMINE HYDROLASE"/>
    <property type="match status" value="1"/>
</dbReference>
<evidence type="ECO:0000256" key="6">
    <source>
        <dbReference type="ARBA" id="ARBA00023211"/>
    </source>
</evidence>
<dbReference type="AlphaFoldDB" id="A0AAE4Z9W1"/>
<dbReference type="CDD" id="cd07398">
    <property type="entry name" value="MPP_YbbF-LpxH"/>
    <property type="match status" value="1"/>
</dbReference>
<dbReference type="SUPFAM" id="SSF56300">
    <property type="entry name" value="Metallo-dependent phosphatases"/>
    <property type="match status" value="1"/>
</dbReference>
<proteinExistence type="predicted"/>
<dbReference type="InterPro" id="IPR004843">
    <property type="entry name" value="Calcineurin-like_PHP"/>
</dbReference>
<accession>A0AAE4Z9W1</accession>
<reference evidence="8 9" key="1">
    <citation type="submission" date="2020-01" db="EMBL/GenBank/DDBJ databases">
        <title>Genomes assembled from Gulf of Kutch pelagic sediment metagenomes.</title>
        <authorList>
            <person name="Chandrashekar M."/>
            <person name="Mahajan M.S."/>
            <person name="Dave K.J."/>
            <person name="Vatsa P."/>
            <person name="Nathani N.M."/>
        </authorList>
    </citation>
    <scope>NUCLEOTIDE SEQUENCE [LARGE SCALE GENOMIC DNA]</scope>
    <source>
        <strain evidence="8">KS3-K002</strain>
    </source>
</reference>
<keyword evidence="3" id="KW-0479">Metal-binding</keyword>
<evidence type="ECO:0000256" key="3">
    <source>
        <dbReference type="ARBA" id="ARBA00022723"/>
    </source>
</evidence>
<name>A0AAE4Z9W1_9BACT</name>
<dbReference type="InterPro" id="IPR029052">
    <property type="entry name" value="Metallo-depent_PP-like"/>
</dbReference>
<sequence length="243" mass="27338">MSKPALIVSDLHLGAVPTEIRDEFIRFTRHWQGAAETLLINGDLFDFWFEYRTVVQSEHFHLLRALADLRESGVGLILIGGNHDAWGGAFLEDQIGMRLEEGPVELELAGRRALVAHGDGIGPGDHGYKMLKRTLRSRPARRLVRLIHPDLAARIVRRVSRTGVRDEIQVKKSRERAKVLETQATALLESRADIDLVVFGHCHVPQVKRIGSHGTYVNSGDWVEHRTVTLVTAEGVRQQEWQG</sequence>
<evidence type="ECO:0000313" key="9">
    <source>
        <dbReference type="Proteomes" id="UP000702544"/>
    </source>
</evidence>
<dbReference type="Gene3D" id="3.60.21.10">
    <property type="match status" value="1"/>
</dbReference>
<keyword evidence="2" id="KW-0997">Cell inner membrane</keyword>
<dbReference type="GO" id="GO:0008758">
    <property type="term" value="F:UDP-2,3-diacylglucosamine hydrolase activity"/>
    <property type="evidence" value="ECO:0007669"/>
    <property type="project" value="TreeGrafter"/>
</dbReference>